<accession>A0A9D2HWN4</accession>
<gene>
    <name evidence="2" type="ORF">H9950_06360</name>
</gene>
<dbReference type="Pfam" id="PF13181">
    <property type="entry name" value="TPR_8"/>
    <property type="match status" value="1"/>
</dbReference>
<proteinExistence type="predicted"/>
<dbReference type="PROSITE" id="PS50005">
    <property type="entry name" value="TPR"/>
    <property type="match status" value="1"/>
</dbReference>
<dbReference type="PANTHER" id="PTHR12558:SF13">
    <property type="entry name" value="CELL DIVISION CYCLE PROTEIN 27 HOMOLOG"/>
    <property type="match status" value="1"/>
</dbReference>
<sequence>MNKKNFLSGREKELQDMANSYEHARSEQRSIYLDAEDLADLADWYNVRQKRDMAFEIADYGLKLHPANTSLMIEKAYLYLDDSNTTIAQQIANQIDPSLTVTKILQSQIYIQDKKLQKGLQVLDSIKDKKNIDTMINVAYMFISVNKPDKALEWLSPGIGRYEDDEPFLSVLADAYYGKGLMKEAEDTYNKLIDQDPYSAIYWFGLARCYFDQQKYDKAIEACDYAIISDEEFADAYLMKGNAYFFLQNDEKAMENFEETARLGGISQSFVNTFIGLTKTAQEKWEEAYQYLQRAIDEYENDALVTLSSLYANAAFCLRHIGQKRKSTQYWKKAHEYDPESSEVYLLEGKMYLEESQYDKAYDCWRYAIHYTPKASTWYEIGIICMEYGIIKQAKEALEMTKRMDPEFIGINEKLATVYLLLKDKENFQKYNELCQYPITMEELQNIQDSVQKENKENLILAMKNILDALK</sequence>
<organism evidence="2 3">
    <name type="scientific">Candidatus Bacteroides avicola</name>
    <dbReference type="NCBI Taxonomy" id="2838468"/>
    <lineage>
        <taxon>Bacteria</taxon>
        <taxon>Pseudomonadati</taxon>
        <taxon>Bacteroidota</taxon>
        <taxon>Bacteroidia</taxon>
        <taxon>Bacteroidales</taxon>
        <taxon>Bacteroidaceae</taxon>
        <taxon>Bacteroides</taxon>
    </lineage>
</organism>
<dbReference type="EMBL" id="DWZI01000035">
    <property type="protein sequence ID" value="HJA85799.1"/>
    <property type="molecule type" value="Genomic_DNA"/>
</dbReference>
<reference evidence="2" key="1">
    <citation type="journal article" date="2021" name="PeerJ">
        <title>Extensive microbial diversity within the chicken gut microbiome revealed by metagenomics and culture.</title>
        <authorList>
            <person name="Gilroy R."/>
            <person name="Ravi A."/>
            <person name="Getino M."/>
            <person name="Pursley I."/>
            <person name="Horton D.L."/>
            <person name="Alikhan N.F."/>
            <person name="Baker D."/>
            <person name="Gharbi K."/>
            <person name="Hall N."/>
            <person name="Watson M."/>
            <person name="Adriaenssens E.M."/>
            <person name="Foster-Nyarko E."/>
            <person name="Jarju S."/>
            <person name="Secka A."/>
            <person name="Antonio M."/>
            <person name="Oren A."/>
            <person name="Chaudhuri R.R."/>
            <person name="La Ragione R."/>
            <person name="Hildebrand F."/>
            <person name="Pallen M.J."/>
        </authorList>
    </citation>
    <scope>NUCLEOTIDE SEQUENCE</scope>
    <source>
        <strain evidence="2">ChiHjej12B11-9795</strain>
    </source>
</reference>
<dbReference type="SUPFAM" id="SSF48452">
    <property type="entry name" value="TPR-like"/>
    <property type="match status" value="1"/>
</dbReference>
<dbReference type="Proteomes" id="UP000823862">
    <property type="component" value="Unassembled WGS sequence"/>
</dbReference>
<feature type="repeat" description="TPR" evidence="1">
    <location>
        <begin position="342"/>
        <end position="375"/>
    </location>
</feature>
<protein>
    <submittedName>
        <fullName evidence="2">Tetratricopeptide repeat protein</fullName>
    </submittedName>
</protein>
<evidence type="ECO:0000256" key="1">
    <source>
        <dbReference type="PROSITE-ProRule" id="PRU00339"/>
    </source>
</evidence>
<name>A0A9D2HWN4_9BACE</name>
<dbReference type="Gene3D" id="1.25.40.10">
    <property type="entry name" value="Tetratricopeptide repeat domain"/>
    <property type="match status" value="3"/>
</dbReference>
<dbReference type="InterPro" id="IPR011990">
    <property type="entry name" value="TPR-like_helical_dom_sf"/>
</dbReference>
<dbReference type="SUPFAM" id="SSF81901">
    <property type="entry name" value="HCP-like"/>
    <property type="match status" value="1"/>
</dbReference>
<evidence type="ECO:0000313" key="3">
    <source>
        <dbReference type="Proteomes" id="UP000823862"/>
    </source>
</evidence>
<dbReference type="AlphaFoldDB" id="A0A9D2HWN4"/>
<evidence type="ECO:0000313" key="2">
    <source>
        <dbReference type="EMBL" id="HJA85799.1"/>
    </source>
</evidence>
<reference evidence="2" key="2">
    <citation type="submission" date="2021-04" db="EMBL/GenBank/DDBJ databases">
        <authorList>
            <person name="Gilroy R."/>
        </authorList>
    </citation>
    <scope>NUCLEOTIDE SEQUENCE</scope>
    <source>
        <strain evidence="2">ChiHjej12B11-9795</strain>
    </source>
</reference>
<comment type="caution">
    <text evidence="2">The sequence shown here is derived from an EMBL/GenBank/DDBJ whole genome shotgun (WGS) entry which is preliminary data.</text>
</comment>
<dbReference type="SMART" id="SM00028">
    <property type="entry name" value="TPR"/>
    <property type="match status" value="8"/>
</dbReference>
<dbReference type="PANTHER" id="PTHR12558">
    <property type="entry name" value="CELL DIVISION CYCLE 16,23,27"/>
    <property type="match status" value="1"/>
</dbReference>
<dbReference type="InterPro" id="IPR019734">
    <property type="entry name" value="TPR_rpt"/>
</dbReference>
<dbReference type="Pfam" id="PF13432">
    <property type="entry name" value="TPR_16"/>
    <property type="match status" value="1"/>
</dbReference>
<keyword evidence="1" id="KW-0802">TPR repeat</keyword>